<dbReference type="AlphaFoldDB" id="A0A2P8DYN4"/>
<dbReference type="Proteomes" id="UP000240708">
    <property type="component" value="Unassembled WGS sequence"/>
</dbReference>
<dbReference type="EMBL" id="PYGF01000010">
    <property type="protein sequence ID" value="PSL02329.1"/>
    <property type="molecule type" value="Genomic_DNA"/>
</dbReference>
<protein>
    <submittedName>
        <fullName evidence="2">Uncharacterized protein</fullName>
    </submittedName>
</protein>
<keyword evidence="1" id="KW-1133">Transmembrane helix</keyword>
<keyword evidence="1" id="KW-0812">Transmembrane</keyword>
<name>A0A2P8DYN4_9BACT</name>
<feature type="transmembrane region" description="Helical" evidence="1">
    <location>
        <begin position="367"/>
        <end position="387"/>
    </location>
</feature>
<feature type="transmembrane region" description="Helical" evidence="1">
    <location>
        <begin position="163"/>
        <end position="185"/>
    </location>
</feature>
<feature type="transmembrane region" description="Helical" evidence="1">
    <location>
        <begin position="274"/>
        <end position="292"/>
    </location>
</feature>
<sequence>MEFYKKQPVKQKFDLKQFIVITAFFLAIGLMAYVFPREDFYFNLVAYVLAFGAYLWLVKMARKGDFSLKIGIVVGIVARFFLLFAIPTLSDDFYRFLFDGHLLLKGYNPYLMLPKDWLSFHVEESNEFLQDLVANMNSSTYFSIYPPLHQLIFGIAAFSGESLFWNIFVLRLILIGFELLNLLFLHQLVKKWNLSEYKVLLYILNPLVIMELTANLHFEGIVLACLLATLYLHEQGKKKFALVTWAAAVGIKLSPLMFGAYIMRRFYQMKQLKLFIGYAAFLLFITLGILLYRESYLNFWQSFRLYQSSFEFNASVYYLIRWISGFFMDYNPIVYVGPFLNLFALFLILFLSFFYRLDNGMDLANGMVWIYLIYLLLQTVVHPWYIIPAFGLSILTKNRVFLVWSAFVFLSYGAYDGVEVEEKWYFLISQYVIVFGFIINYLKKSLHLKSGLIHLRA</sequence>
<feature type="transmembrane region" description="Helical" evidence="1">
    <location>
        <begin position="70"/>
        <end position="89"/>
    </location>
</feature>
<feature type="transmembrane region" description="Helical" evidence="1">
    <location>
        <begin position="424"/>
        <end position="442"/>
    </location>
</feature>
<proteinExistence type="predicted"/>
<gene>
    <name evidence="2" type="ORF">CLV48_110112</name>
</gene>
<organism evidence="2 3">
    <name type="scientific">Cecembia rubra</name>
    <dbReference type="NCBI Taxonomy" id="1485585"/>
    <lineage>
        <taxon>Bacteria</taxon>
        <taxon>Pseudomonadati</taxon>
        <taxon>Bacteroidota</taxon>
        <taxon>Cytophagia</taxon>
        <taxon>Cytophagales</taxon>
        <taxon>Cyclobacteriaceae</taxon>
        <taxon>Cecembia</taxon>
    </lineage>
</organism>
<feature type="transmembrane region" description="Helical" evidence="1">
    <location>
        <begin position="242"/>
        <end position="262"/>
    </location>
</feature>
<keyword evidence="1" id="KW-0472">Membrane</keyword>
<evidence type="ECO:0000313" key="3">
    <source>
        <dbReference type="Proteomes" id="UP000240708"/>
    </source>
</evidence>
<accession>A0A2P8DYN4</accession>
<feature type="transmembrane region" description="Helical" evidence="1">
    <location>
        <begin position="40"/>
        <end position="58"/>
    </location>
</feature>
<evidence type="ECO:0000256" key="1">
    <source>
        <dbReference type="SAM" id="Phobius"/>
    </source>
</evidence>
<reference evidence="2 3" key="1">
    <citation type="submission" date="2018-03" db="EMBL/GenBank/DDBJ databases">
        <title>Genomic Encyclopedia of Archaeal and Bacterial Type Strains, Phase II (KMG-II): from individual species to whole genera.</title>
        <authorList>
            <person name="Goeker M."/>
        </authorList>
    </citation>
    <scope>NUCLEOTIDE SEQUENCE [LARGE SCALE GENOMIC DNA]</scope>
    <source>
        <strain evidence="2 3">DSM 28057</strain>
    </source>
</reference>
<feature type="transmembrane region" description="Helical" evidence="1">
    <location>
        <begin position="15"/>
        <end position="34"/>
    </location>
</feature>
<evidence type="ECO:0000313" key="2">
    <source>
        <dbReference type="EMBL" id="PSL02329.1"/>
    </source>
</evidence>
<dbReference type="Pfam" id="PF26314">
    <property type="entry name" value="MptA_B_family"/>
    <property type="match status" value="1"/>
</dbReference>
<feature type="transmembrane region" description="Helical" evidence="1">
    <location>
        <begin position="399"/>
        <end position="418"/>
    </location>
</feature>
<comment type="caution">
    <text evidence="2">The sequence shown here is derived from an EMBL/GenBank/DDBJ whole genome shotgun (WGS) entry which is preliminary data.</text>
</comment>
<feature type="transmembrane region" description="Helical" evidence="1">
    <location>
        <begin position="197"/>
        <end position="230"/>
    </location>
</feature>
<feature type="transmembrane region" description="Helical" evidence="1">
    <location>
        <begin position="332"/>
        <end position="355"/>
    </location>
</feature>
<keyword evidence="3" id="KW-1185">Reference proteome</keyword>